<keyword evidence="1" id="KW-1133">Transmembrane helix</keyword>
<evidence type="ECO:0000256" key="1">
    <source>
        <dbReference type="SAM" id="Phobius"/>
    </source>
</evidence>
<accession>A0A3N2CP80</accession>
<keyword evidence="1" id="KW-0812">Transmembrane</keyword>
<dbReference type="EMBL" id="RKHO01000001">
    <property type="protein sequence ID" value="ROR89206.1"/>
    <property type="molecule type" value="Genomic_DNA"/>
</dbReference>
<name>A0A3N2CP80_9ACTN</name>
<dbReference type="Proteomes" id="UP000281738">
    <property type="component" value="Unassembled WGS sequence"/>
</dbReference>
<dbReference type="RefSeq" id="WP_123388614.1">
    <property type="nucleotide sequence ID" value="NZ_RKHO01000001.1"/>
</dbReference>
<evidence type="ECO:0000313" key="2">
    <source>
        <dbReference type="EMBL" id="ROR89206.1"/>
    </source>
</evidence>
<sequence>MTDAEKLLAAVRANTEDTPYAVTETAKGFDVTIDVADATWFALMHQKHLSKSFTYHVVVDEANHTIAITDDLREVTWRRGAEMRDGIPVPVLGASLSRDLGRIEQKSFQKTFGIDSSGQPGKVVDYSFSSSEGRDLIRGPARELGWTEKRGTEEKIGLYVGLATIALLVLSGIVVGLLFLLGVL</sequence>
<protein>
    <submittedName>
        <fullName evidence="2">Uncharacterized protein</fullName>
    </submittedName>
</protein>
<organism evidence="2 3">
    <name type="scientific">Nocardioides aurantiacus</name>
    <dbReference type="NCBI Taxonomy" id="86796"/>
    <lineage>
        <taxon>Bacteria</taxon>
        <taxon>Bacillati</taxon>
        <taxon>Actinomycetota</taxon>
        <taxon>Actinomycetes</taxon>
        <taxon>Propionibacteriales</taxon>
        <taxon>Nocardioidaceae</taxon>
        <taxon>Nocardioides</taxon>
    </lineage>
</organism>
<reference evidence="2 3" key="1">
    <citation type="submission" date="2018-11" db="EMBL/GenBank/DDBJ databases">
        <title>Sequencing the genomes of 1000 actinobacteria strains.</title>
        <authorList>
            <person name="Klenk H.-P."/>
        </authorList>
    </citation>
    <scope>NUCLEOTIDE SEQUENCE [LARGE SCALE GENOMIC DNA]</scope>
    <source>
        <strain evidence="2 3">DSM 12652</strain>
    </source>
</reference>
<keyword evidence="1" id="KW-0472">Membrane</keyword>
<dbReference type="OrthoDB" id="4207784at2"/>
<evidence type="ECO:0000313" key="3">
    <source>
        <dbReference type="Proteomes" id="UP000281738"/>
    </source>
</evidence>
<keyword evidence="3" id="KW-1185">Reference proteome</keyword>
<comment type="caution">
    <text evidence="2">The sequence shown here is derived from an EMBL/GenBank/DDBJ whole genome shotgun (WGS) entry which is preliminary data.</text>
</comment>
<gene>
    <name evidence="2" type="ORF">EDD33_0023</name>
</gene>
<proteinExistence type="predicted"/>
<dbReference type="AlphaFoldDB" id="A0A3N2CP80"/>
<feature type="transmembrane region" description="Helical" evidence="1">
    <location>
        <begin position="156"/>
        <end position="181"/>
    </location>
</feature>